<reference evidence="2 3" key="1">
    <citation type="submission" date="2019-12" db="EMBL/GenBank/DDBJ databases">
        <authorList>
            <person name="Scholz U."/>
            <person name="Mascher M."/>
            <person name="Fiebig A."/>
        </authorList>
    </citation>
    <scope>NUCLEOTIDE SEQUENCE</scope>
</reference>
<dbReference type="EMBL" id="CACRZD030000002">
    <property type="protein sequence ID" value="CAA6655314.1"/>
    <property type="molecule type" value="Genomic_DNA"/>
</dbReference>
<dbReference type="AlphaFoldDB" id="A0A7I8ID46"/>
<protein>
    <submittedName>
        <fullName evidence="2">Uncharacterized protein</fullName>
    </submittedName>
</protein>
<evidence type="ECO:0000256" key="1">
    <source>
        <dbReference type="SAM" id="Phobius"/>
    </source>
</evidence>
<keyword evidence="1" id="KW-1133">Transmembrane helix</keyword>
<name>A0A7I8ID46_SPIIN</name>
<evidence type="ECO:0000313" key="2">
    <source>
        <dbReference type="EMBL" id="CAA2615600.1"/>
    </source>
</evidence>
<keyword evidence="1" id="KW-0812">Transmembrane</keyword>
<feature type="transmembrane region" description="Helical" evidence="1">
    <location>
        <begin position="121"/>
        <end position="138"/>
    </location>
</feature>
<keyword evidence="1" id="KW-0472">Membrane</keyword>
<sequence length="140" mass="15768">MNKIIFQVDHRDRSMKWVVESSPAAVNWRSEKIVTFSALRRLSLDGEELDGGGARVRDKVPSFACTTTPCPTASWPPVTWKGSGAHVPYLSKLSCSSPCSWLLSDCASDPLVGPAGRRVPPFYNIFYFYFLFFIYLKVRL</sequence>
<proteinExistence type="predicted"/>
<accession>A0A7I8ID46</accession>
<dbReference type="EMBL" id="LR743589">
    <property type="protein sequence ID" value="CAA2615600.1"/>
    <property type="molecule type" value="Genomic_DNA"/>
</dbReference>
<keyword evidence="3" id="KW-1185">Reference proteome</keyword>
<gene>
    <name evidence="2" type="ORF">SI7747_02001854</name>
</gene>
<organism evidence="2">
    <name type="scientific">Spirodela intermedia</name>
    <name type="common">Intermediate duckweed</name>
    <dbReference type="NCBI Taxonomy" id="51605"/>
    <lineage>
        <taxon>Eukaryota</taxon>
        <taxon>Viridiplantae</taxon>
        <taxon>Streptophyta</taxon>
        <taxon>Embryophyta</taxon>
        <taxon>Tracheophyta</taxon>
        <taxon>Spermatophyta</taxon>
        <taxon>Magnoliopsida</taxon>
        <taxon>Liliopsida</taxon>
        <taxon>Araceae</taxon>
        <taxon>Lemnoideae</taxon>
        <taxon>Spirodela</taxon>
    </lineage>
</organism>
<evidence type="ECO:0000313" key="3">
    <source>
        <dbReference type="Proteomes" id="UP001189122"/>
    </source>
</evidence>
<dbReference type="Proteomes" id="UP001189122">
    <property type="component" value="Unassembled WGS sequence"/>
</dbReference>